<protein>
    <recommendedName>
        <fullName evidence="4">Arrestin-like N-terminal domain-containing protein</fullName>
    </recommendedName>
</protein>
<evidence type="ECO:0000313" key="2">
    <source>
        <dbReference type="EMBL" id="CAK7269817.1"/>
    </source>
</evidence>
<dbReference type="EMBL" id="CAWUON010000051">
    <property type="protein sequence ID" value="CAK7269817.1"/>
    <property type="molecule type" value="Genomic_DNA"/>
</dbReference>
<reference evidence="2 3" key="1">
    <citation type="submission" date="2024-01" db="EMBL/GenBank/DDBJ databases">
        <authorList>
            <person name="Allen C."/>
            <person name="Tagirdzhanova G."/>
        </authorList>
    </citation>
    <scope>NUCLEOTIDE SEQUENCE [LARGE SCALE GENOMIC DNA]</scope>
    <source>
        <strain evidence="2 3">CBS 119000</strain>
    </source>
</reference>
<keyword evidence="3" id="KW-1185">Reference proteome</keyword>
<name>A0ABP0DR76_9PEZI</name>
<accession>A0ABP0DR76</accession>
<feature type="region of interest" description="Disordered" evidence="1">
    <location>
        <begin position="434"/>
        <end position="458"/>
    </location>
</feature>
<dbReference type="Proteomes" id="UP001642502">
    <property type="component" value="Unassembled WGS sequence"/>
</dbReference>
<proteinExistence type="predicted"/>
<sequence length="458" mass="49406">MKLTLTVNKPPNRASFQASDVVQGRVDLQLDQALAVPDICVLLQATAKITLKPGFDTTAQVGDTRRRRSIRLFTSSQVVKPACQGVREDDYGSTSSSAQRVVTAAFDIPFPPFSCCCRRDSDNSSRTTKLPFCRLPPSTTFSTPALRVNIAYSVTAVCRRPGSGLLSQLLHSKNVVASQSITFAPSEAEQLLCGPYTPPSEPQIQLLPSSPCQPLPATCKLIRSTAWLSSSTLGVDGSHSSNANVGPPGFLPPYSPAIRLDVVMPYPPVVTPGRTIALGLNLKTPRTVLDAANDKRACLQLSSLSIRLRRQTQGSIGKSLRVDDTIWPMWSMHGNVPIQQEKLNISWITAAAGDGEQTTAGNLLVLSVPASAAILHQPGFWTCFASRTYSIEVSVGMTVVRMPTALDECPREKRKSSEQSQVQYARAAVRVMISDPPPDYGAGQVDRQAPQSACLECD</sequence>
<evidence type="ECO:0000256" key="1">
    <source>
        <dbReference type="SAM" id="MobiDB-lite"/>
    </source>
</evidence>
<gene>
    <name evidence="2" type="ORF">SEPCBS119000_003765</name>
</gene>
<organism evidence="2 3">
    <name type="scientific">Sporothrix epigloea</name>
    <dbReference type="NCBI Taxonomy" id="1892477"/>
    <lineage>
        <taxon>Eukaryota</taxon>
        <taxon>Fungi</taxon>
        <taxon>Dikarya</taxon>
        <taxon>Ascomycota</taxon>
        <taxon>Pezizomycotina</taxon>
        <taxon>Sordariomycetes</taxon>
        <taxon>Sordariomycetidae</taxon>
        <taxon>Ophiostomatales</taxon>
        <taxon>Ophiostomataceae</taxon>
        <taxon>Sporothrix</taxon>
    </lineage>
</organism>
<dbReference type="InterPro" id="IPR014752">
    <property type="entry name" value="Arrestin-like_C"/>
</dbReference>
<evidence type="ECO:0008006" key="4">
    <source>
        <dbReference type="Google" id="ProtNLM"/>
    </source>
</evidence>
<comment type="caution">
    <text evidence="2">The sequence shown here is derived from an EMBL/GenBank/DDBJ whole genome shotgun (WGS) entry which is preliminary data.</text>
</comment>
<dbReference type="Gene3D" id="2.60.40.640">
    <property type="match status" value="1"/>
</dbReference>
<evidence type="ECO:0000313" key="3">
    <source>
        <dbReference type="Proteomes" id="UP001642502"/>
    </source>
</evidence>